<accession>U7VA38</accession>
<dbReference type="Proteomes" id="UP000017081">
    <property type="component" value="Unassembled WGS sequence"/>
</dbReference>
<sequence length="260" mass="29576">MKSDTSRLVEKREVVGEGYQNIDYLTNNFKITGLGGYDKLIYEFESFGNDFFKKGHMLEPRIKIKQMWIEPLDATIDTNNKVILGFNGNCNLRVRTVVGVRNSSRLSGKYTSYPIILILKGKRKNSSSYDRIMIEVRMELDIVKTLKISTTPMDLGIGVQGQMLSSSHGNHGYLNIEGEPNRNVIINYPREVEMFNKMGKGSIKVEISSPDLYSTGNEEYSTRLSERGEKKVTFFGQVRDTKKAVPGKYSGDLKIKVRYN</sequence>
<organism evidence="1 2">
    <name type="scientific">Cetobacterium somerae ATCC BAA-474</name>
    <dbReference type="NCBI Taxonomy" id="1319815"/>
    <lineage>
        <taxon>Bacteria</taxon>
        <taxon>Fusobacteriati</taxon>
        <taxon>Fusobacteriota</taxon>
        <taxon>Fusobacteriia</taxon>
        <taxon>Fusobacteriales</taxon>
        <taxon>Fusobacteriaceae</taxon>
        <taxon>Cetobacterium</taxon>
    </lineage>
</organism>
<evidence type="ECO:0000313" key="1">
    <source>
        <dbReference type="EMBL" id="ERT68582.1"/>
    </source>
</evidence>
<dbReference type="STRING" id="1319815.HMPREF0202_01390"/>
<keyword evidence="2" id="KW-1185">Reference proteome</keyword>
<dbReference type="HOGENOM" id="CLU_1068304_0_0_0"/>
<gene>
    <name evidence="1" type="ORF">HMPREF0202_01390</name>
</gene>
<protein>
    <submittedName>
        <fullName evidence="1">Uncharacterized protein</fullName>
    </submittedName>
</protein>
<dbReference type="EMBL" id="AXZF01000054">
    <property type="protein sequence ID" value="ERT68582.1"/>
    <property type="molecule type" value="Genomic_DNA"/>
</dbReference>
<evidence type="ECO:0000313" key="2">
    <source>
        <dbReference type="Proteomes" id="UP000017081"/>
    </source>
</evidence>
<reference evidence="1 2" key="1">
    <citation type="submission" date="2013-08" db="EMBL/GenBank/DDBJ databases">
        <authorList>
            <person name="Weinstock G."/>
            <person name="Sodergren E."/>
            <person name="Wylie T."/>
            <person name="Fulton L."/>
            <person name="Fulton R."/>
            <person name="Fronick C."/>
            <person name="O'Laughlin M."/>
            <person name="Godfrey J."/>
            <person name="Miner T."/>
            <person name="Herter B."/>
            <person name="Appelbaum E."/>
            <person name="Cordes M."/>
            <person name="Lek S."/>
            <person name="Wollam A."/>
            <person name="Pepin K.H."/>
            <person name="Palsikar V.B."/>
            <person name="Mitreva M."/>
            <person name="Wilson R.K."/>
        </authorList>
    </citation>
    <scope>NUCLEOTIDE SEQUENCE [LARGE SCALE GENOMIC DNA]</scope>
    <source>
        <strain evidence="1 2">ATCC BAA-474</strain>
    </source>
</reference>
<proteinExistence type="predicted"/>
<name>U7VA38_9FUSO</name>
<dbReference type="AlphaFoldDB" id="U7VA38"/>
<comment type="caution">
    <text evidence="1">The sequence shown here is derived from an EMBL/GenBank/DDBJ whole genome shotgun (WGS) entry which is preliminary data.</text>
</comment>